<keyword evidence="2" id="KW-1185">Reference proteome</keyword>
<dbReference type="AlphaFoldDB" id="A0A377QZ64"/>
<protein>
    <submittedName>
        <fullName evidence="1">Uncharacterized protein</fullName>
    </submittedName>
</protein>
<accession>A0A377QZ64</accession>
<evidence type="ECO:0000313" key="2">
    <source>
        <dbReference type="Proteomes" id="UP000254293"/>
    </source>
</evidence>
<dbReference type="EMBL" id="UGJJ01000001">
    <property type="protein sequence ID" value="STR00075.1"/>
    <property type="molecule type" value="Genomic_DNA"/>
</dbReference>
<evidence type="ECO:0000313" key="1">
    <source>
        <dbReference type="EMBL" id="STR00075.1"/>
    </source>
</evidence>
<organism evidence="1 2">
    <name type="scientific">Kingella potus</name>
    <dbReference type="NCBI Taxonomy" id="265175"/>
    <lineage>
        <taxon>Bacteria</taxon>
        <taxon>Pseudomonadati</taxon>
        <taxon>Pseudomonadota</taxon>
        <taxon>Betaproteobacteria</taxon>
        <taxon>Neisseriales</taxon>
        <taxon>Neisseriaceae</taxon>
        <taxon>Kingella</taxon>
    </lineage>
</organism>
<sequence>MNKLYPVITIMLFFMTDTALAKVVLFSRETPNSICGETRIRSPRMTDNSEEHRKKWEDYHNMYDEFTKEVLVFMRDNNGFAYLDKTNNPKGKITALPAYRMVEFSSKNCKTFLESNKILIYSAVAKNNSVKNARESIDVTDYLINLLVQLYGYGERNRVVDIISEIFSNQPKIKEKLHDEF</sequence>
<dbReference type="RefSeq" id="WP_244732842.1">
    <property type="nucleotide sequence ID" value="NZ_CP091516.1"/>
</dbReference>
<name>A0A377QZ64_9NEIS</name>
<gene>
    <name evidence="1" type="ORF">NCTC13336_00271</name>
</gene>
<dbReference type="Proteomes" id="UP000254293">
    <property type="component" value="Unassembled WGS sequence"/>
</dbReference>
<proteinExistence type="predicted"/>
<reference evidence="1 2" key="1">
    <citation type="submission" date="2018-06" db="EMBL/GenBank/DDBJ databases">
        <authorList>
            <consortium name="Pathogen Informatics"/>
            <person name="Doyle S."/>
        </authorList>
    </citation>
    <scope>NUCLEOTIDE SEQUENCE [LARGE SCALE GENOMIC DNA]</scope>
    <source>
        <strain evidence="1 2">NCTC13336</strain>
    </source>
</reference>